<feature type="chain" id="PRO_5011966573" description="Exopolysaccharide biosynthesis protein YbjH" evidence="1">
    <location>
        <begin position="21"/>
        <end position="739"/>
    </location>
</feature>
<keyword evidence="3" id="KW-1185">Reference proteome</keyword>
<keyword evidence="1" id="KW-0732">Signal</keyword>
<dbReference type="Proteomes" id="UP000193077">
    <property type="component" value="Unassembled WGS sequence"/>
</dbReference>
<accession>A0A1Y5TVJ9</accession>
<dbReference type="Pfam" id="PF06082">
    <property type="entry name" value="YjbH"/>
    <property type="match status" value="1"/>
</dbReference>
<dbReference type="InterPro" id="IPR010344">
    <property type="entry name" value="YbjH"/>
</dbReference>
<protein>
    <recommendedName>
        <fullName evidence="4">Exopolysaccharide biosynthesis protein YbjH</fullName>
    </recommendedName>
</protein>
<sequence length="739" mass="81817">MRLGGIVSGLVMLCSGAVFAEDAPETTADQVAQAAQTGQSPQVAQEEPKLEPLPQTTLNFYGMPGIVDMPSAEMLPEGQFATTVSNFGGQTRITLAFQPFDWMTASFRYVVVEDWNIGNFPTYYDRSFDVRMRLFKETRRFPSVTLGLRDLAGTGIYAGEFIAATKTFNTQAWGTSRLPGRLKVTAGLGWGRLGSYGSFGSTGNRPARPAGDLGGNPGYSQWFRGPVAAFGGIEWQANDRLGFKVEYSSDAYVTETQTTSVFERRSPFNFGVEYQWTPRTRVGAYYLYGSEIGVNFQIQLSPYKPNVQPRLPAPYPVQSRPDPQVDPVAWSTEWTASTAAVAPYLRDQLAPLLVEDGLLLEALDISAETAELRFRNLRYGSNAVAIGRAARAMTRVLPASIEIFRLTLVSQGLPLSTVVIHRSDLEQLEFENFASDQMLVETRFTDPRPLSEAAVQAEDLYPNTSWSVAPYFTPGFFDVTAPLRLDVGVSLRGSYQPAPGWVIAGRINQRLFGNLDGGTSSATALPPVRTDRVLYAQYGTTLNQLYLARYWKPSPDLYARVTAGYFEYGYGGLSTELLWKPVNSRLALGVEANYALKRDYDQLFGFRDYRVATGHASAYYDFENGFLAQLDVGRYLAGDFGATLGIDRVFNNGWSVGGFFTRTNVSAAEFGEGSFDKGIRFRIPVTWFLGSPSKRGVGTTIRPIQRDGGARVHVPGRLYNQVRGAHRNVLSDQWPRFWE</sequence>
<dbReference type="AlphaFoldDB" id="A0A1Y5TVJ9"/>
<dbReference type="EMBL" id="FWFO01000009">
    <property type="protein sequence ID" value="SLN74266.1"/>
    <property type="molecule type" value="Genomic_DNA"/>
</dbReference>
<name>A0A1Y5TVJ9_9RHOB</name>
<evidence type="ECO:0000313" key="2">
    <source>
        <dbReference type="EMBL" id="SLN74266.1"/>
    </source>
</evidence>
<reference evidence="2 3" key="1">
    <citation type="submission" date="2017-03" db="EMBL/GenBank/DDBJ databases">
        <authorList>
            <person name="Afonso C.L."/>
            <person name="Miller P.J."/>
            <person name="Scott M.A."/>
            <person name="Spackman E."/>
            <person name="Goraichik I."/>
            <person name="Dimitrov K.M."/>
            <person name="Suarez D.L."/>
            <person name="Swayne D.E."/>
        </authorList>
    </citation>
    <scope>NUCLEOTIDE SEQUENCE [LARGE SCALE GENOMIC DNA]</scope>
    <source>
        <strain evidence="2 3">CECT 7639</strain>
    </source>
</reference>
<gene>
    <name evidence="2" type="ORF">TRL7639_04519</name>
</gene>
<proteinExistence type="predicted"/>
<dbReference type="RefSeq" id="WP_235820495.1">
    <property type="nucleotide sequence ID" value="NZ_FWFO01000009.1"/>
</dbReference>
<evidence type="ECO:0008006" key="4">
    <source>
        <dbReference type="Google" id="ProtNLM"/>
    </source>
</evidence>
<organism evidence="2 3">
    <name type="scientific">Falsiruegeria litorea R37</name>
    <dbReference type="NCBI Taxonomy" id="1200284"/>
    <lineage>
        <taxon>Bacteria</taxon>
        <taxon>Pseudomonadati</taxon>
        <taxon>Pseudomonadota</taxon>
        <taxon>Alphaproteobacteria</taxon>
        <taxon>Rhodobacterales</taxon>
        <taxon>Roseobacteraceae</taxon>
        <taxon>Falsiruegeria</taxon>
    </lineage>
</organism>
<evidence type="ECO:0000256" key="1">
    <source>
        <dbReference type="SAM" id="SignalP"/>
    </source>
</evidence>
<feature type="signal peptide" evidence="1">
    <location>
        <begin position="1"/>
        <end position="20"/>
    </location>
</feature>
<evidence type="ECO:0000313" key="3">
    <source>
        <dbReference type="Proteomes" id="UP000193077"/>
    </source>
</evidence>